<proteinExistence type="predicted"/>
<keyword evidence="2" id="KW-1185">Reference proteome</keyword>
<evidence type="ECO:0000313" key="1">
    <source>
        <dbReference type="EMBL" id="KAK8514045.1"/>
    </source>
</evidence>
<name>A0ABR2C3R0_9ROSI</name>
<dbReference type="PANTHER" id="PTHR13935:SF90">
    <property type="entry name" value="TRANSCRIPTION FACTOR BHLH162"/>
    <property type="match status" value="1"/>
</dbReference>
<dbReference type="Gene3D" id="4.10.280.10">
    <property type="entry name" value="Helix-loop-helix DNA-binding domain"/>
    <property type="match status" value="1"/>
</dbReference>
<dbReference type="PANTHER" id="PTHR13935">
    <property type="entry name" value="ACHAETE-SCUTE TRANSCRIPTION FACTOR-RELATED"/>
    <property type="match status" value="1"/>
</dbReference>
<sequence>MKALCFKLNSLVPHQSSREAASLPDQLDEAVNYIKSLKANLERMKEKKDGLTGSKSPQIQIQEMGSSSLVIAVNTGSNSQFIFNETIRLLHDERAEIANANFSVVDDDTVLLTIHFSTGEASPDYRAARISERLNKFVQDAGAYIR</sequence>
<gene>
    <name evidence="1" type="ORF">V6N12_008764</name>
</gene>
<dbReference type="SUPFAM" id="SSF47459">
    <property type="entry name" value="HLH, helix-loop-helix DNA-binding domain"/>
    <property type="match status" value="1"/>
</dbReference>
<reference evidence="1 2" key="1">
    <citation type="journal article" date="2024" name="G3 (Bethesda)">
        <title>Genome assembly of Hibiscus sabdariffa L. provides insights into metabolisms of medicinal natural products.</title>
        <authorList>
            <person name="Kim T."/>
        </authorList>
    </citation>
    <scope>NUCLEOTIDE SEQUENCE [LARGE SCALE GENOMIC DNA]</scope>
    <source>
        <strain evidence="1">TK-2024</strain>
        <tissue evidence="1">Old leaves</tissue>
    </source>
</reference>
<accession>A0ABR2C3R0</accession>
<dbReference type="InterPro" id="IPR015660">
    <property type="entry name" value="MASH1/Ascl1a-like"/>
</dbReference>
<dbReference type="InterPro" id="IPR036638">
    <property type="entry name" value="HLH_DNA-bd_sf"/>
</dbReference>
<dbReference type="EMBL" id="JBBPBM010000067">
    <property type="protein sequence ID" value="KAK8514045.1"/>
    <property type="molecule type" value="Genomic_DNA"/>
</dbReference>
<organism evidence="1 2">
    <name type="scientific">Hibiscus sabdariffa</name>
    <name type="common">roselle</name>
    <dbReference type="NCBI Taxonomy" id="183260"/>
    <lineage>
        <taxon>Eukaryota</taxon>
        <taxon>Viridiplantae</taxon>
        <taxon>Streptophyta</taxon>
        <taxon>Embryophyta</taxon>
        <taxon>Tracheophyta</taxon>
        <taxon>Spermatophyta</taxon>
        <taxon>Magnoliopsida</taxon>
        <taxon>eudicotyledons</taxon>
        <taxon>Gunneridae</taxon>
        <taxon>Pentapetalae</taxon>
        <taxon>rosids</taxon>
        <taxon>malvids</taxon>
        <taxon>Malvales</taxon>
        <taxon>Malvaceae</taxon>
        <taxon>Malvoideae</taxon>
        <taxon>Hibiscus</taxon>
    </lineage>
</organism>
<comment type="caution">
    <text evidence="1">The sequence shown here is derived from an EMBL/GenBank/DDBJ whole genome shotgun (WGS) entry which is preliminary data.</text>
</comment>
<protein>
    <submittedName>
        <fullName evidence="1">Uncharacterized protein</fullName>
    </submittedName>
</protein>
<evidence type="ECO:0000313" key="2">
    <source>
        <dbReference type="Proteomes" id="UP001472677"/>
    </source>
</evidence>
<dbReference type="Proteomes" id="UP001472677">
    <property type="component" value="Unassembled WGS sequence"/>
</dbReference>